<dbReference type="AlphaFoldDB" id="A0A4P9YU26"/>
<sequence>MLKAEVNGARIKISELEKDLITLHNQAGTYRKELIELRRRSGLPVDDLVADESTTTIIVIVIVIVIKWHA</sequence>
<dbReference type="EMBL" id="KZ992223">
    <property type="protein sequence ID" value="RKP22350.1"/>
    <property type="molecule type" value="Genomic_DNA"/>
</dbReference>
<evidence type="ECO:0000313" key="1">
    <source>
        <dbReference type="EMBL" id="RKP22350.1"/>
    </source>
</evidence>
<protein>
    <submittedName>
        <fullName evidence="1">Uncharacterized protein</fullName>
    </submittedName>
</protein>
<keyword evidence="2" id="KW-1185">Reference proteome</keyword>
<proteinExistence type="predicted"/>
<name>A0A4P9YU26_9FUNG</name>
<reference evidence="2" key="1">
    <citation type="journal article" date="2018" name="Nat. Microbiol.">
        <title>Leveraging single-cell genomics to expand the fungal tree of life.</title>
        <authorList>
            <person name="Ahrendt S.R."/>
            <person name="Quandt C.A."/>
            <person name="Ciobanu D."/>
            <person name="Clum A."/>
            <person name="Salamov A."/>
            <person name="Andreopoulos B."/>
            <person name="Cheng J.F."/>
            <person name="Woyke T."/>
            <person name="Pelin A."/>
            <person name="Henrissat B."/>
            <person name="Reynolds N.K."/>
            <person name="Benny G.L."/>
            <person name="Smith M.E."/>
            <person name="James T.Y."/>
            <person name="Grigoriev I.V."/>
        </authorList>
    </citation>
    <scope>NUCLEOTIDE SEQUENCE [LARGE SCALE GENOMIC DNA]</scope>
    <source>
        <strain evidence="2">Benny S71-1</strain>
    </source>
</reference>
<evidence type="ECO:0000313" key="2">
    <source>
        <dbReference type="Proteomes" id="UP000278143"/>
    </source>
</evidence>
<dbReference type="Proteomes" id="UP000278143">
    <property type="component" value="Unassembled WGS sequence"/>
</dbReference>
<gene>
    <name evidence="1" type="ORF">SYNPS1DRAFT_25946</name>
</gene>
<organism evidence="1 2">
    <name type="scientific">Syncephalis pseudoplumigaleata</name>
    <dbReference type="NCBI Taxonomy" id="1712513"/>
    <lineage>
        <taxon>Eukaryota</taxon>
        <taxon>Fungi</taxon>
        <taxon>Fungi incertae sedis</taxon>
        <taxon>Zoopagomycota</taxon>
        <taxon>Zoopagomycotina</taxon>
        <taxon>Zoopagomycetes</taxon>
        <taxon>Zoopagales</taxon>
        <taxon>Piptocephalidaceae</taxon>
        <taxon>Syncephalis</taxon>
    </lineage>
</organism>
<dbReference type="OrthoDB" id="78858at2759"/>
<accession>A0A4P9YU26</accession>